<evidence type="ECO:0000259" key="7">
    <source>
        <dbReference type="Pfam" id="PF19036"/>
    </source>
</evidence>
<comment type="subcellular location">
    <subcellularLocation>
        <location evidence="5">Endosome</location>
        <location evidence="5">Multivesicular body membrane</location>
        <topology evidence="5">Peripheral membrane protein</topology>
    </subcellularLocation>
    <subcellularLocation>
        <location evidence="1 5">Prevacuolar compartment membrane</location>
        <topology evidence="1 5">Peripheral membrane protein</topology>
    </subcellularLocation>
    <subcellularLocation>
        <location evidence="5">Vacuole membrane</location>
        <topology evidence="5">Peripheral membrane protein</topology>
    </subcellularLocation>
</comment>
<sequence>MEATTPRPPQDGDVIHKTNSTSPTTVESPTSRATSRSPSPEDQPPPLPPRPNTLFLLDEGVSSGNLQSKATTAVSVTDIAHTDGGKENYPTRGFTGNLKAKASLSHLASSRASEAGDSASIRSSVPHTEVGEVENVFSDFLAGDVGNGPQNTTGLLQFPEFQADDGEEDYTSEFEPVGEVGENGENEELVLERWKAKRKHYLILSAAGKPIWTRHGEGGLISTYVGVIQTIISFFQDSDDHLNTFNAGDTKFVIVTKGPLYLVAISRILESDTQLRLQLEALYMQILSTLTLPSLTHLFSVRPSTDLRRPLQGSETLLSTLADSFTRGSPSTLLSALECLKIRKAHRQVINNTLLKTKVSSLLYGLVVAGGRLVSVVRPKKHSLHPGDLQLLFNMIFEAEAVKAGGGESWIPVCLPGFNSSGYLYMYVSFLDLREDNINIADDTTTKEESVAIVLISTDKESFFDLQEMRNAFVEQMQKNNSLKIIKQAIDTGRPATTDIVPGTVLHHFLYKSKANVQFTMSAYDPEFSTISRRRRSVFRLDLWTWDTDFIGSVHHCVSQSSSSFAWITPVFELYCVAGPNANRNALAQSASKIVHWVQKEEERLFIIGGAVF</sequence>
<dbReference type="Proteomes" id="UP001194746">
    <property type="component" value="Unassembled WGS sequence"/>
</dbReference>
<feature type="region of interest" description="Disordered" evidence="6">
    <location>
        <begin position="1"/>
        <end position="57"/>
    </location>
</feature>
<reference evidence="10" key="2">
    <citation type="submission" date="2020-02" db="EMBL/GenBank/DDBJ databases">
        <authorList>
            <person name="Gilchrist C.L.M."/>
            <person name="Chooi Y.-H."/>
        </authorList>
    </citation>
    <scope>NUCLEOTIDE SEQUENCE</scope>
    <source>
        <strain evidence="10">MST-FP2251</strain>
    </source>
</reference>
<comment type="caution">
    <text evidence="10">The sequence shown here is derived from an EMBL/GenBank/DDBJ whole genome shotgun (WGS) entry which is preliminary data.</text>
</comment>
<dbReference type="InterPro" id="IPR043972">
    <property type="entry name" value="FUZ/MON1/HPS1_longin_1"/>
</dbReference>
<evidence type="ECO:0000256" key="1">
    <source>
        <dbReference type="ARBA" id="ARBA00004380"/>
    </source>
</evidence>
<keyword evidence="5" id="KW-0926">Vacuole</keyword>
<protein>
    <recommendedName>
        <fullName evidence="2 5">Vacuolar fusion protein MON1</fullName>
    </recommendedName>
</protein>
<proteinExistence type="inferred from homology"/>
<dbReference type="PANTHER" id="PTHR13027:SF7">
    <property type="entry name" value="VACUOLAR FUSION PROTEIN MON1 HOMOLOG"/>
    <property type="match status" value="1"/>
</dbReference>
<feature type="domain" description="FUZ/MON1/HPS1 first Longin" evidence="7">
    <location>
        <begin position="199"/>
        <end position="321"/>
    </location>
</feature>
<feature type="compositionally biased region" description="Pro residues" evidence="6">
    <location>
        <begin position="41"/>
        <end position="51"/>
    </location>
</feature>
<dbReference type="Pfam" id="PF19038">
    <property type="entry name" value="Fuz_longin_3"/>
    <property type="match status" value="1"/>
</dbReference>
<dbReference type="GO" id="GO:0006623">
    <property type="term" value="P:protein targeting to vacuole"/>
    <property type="evidence" value="ECO:0007669"/>
    <property type="project" value="UniProtKB-UniRule"/>
</dbReference>
<dbReference type="InterPro" id="IPR043971">
    <property type="entry name" value="FUZ/MON1/HPS1_longin_2"/>
</dbReference>
<evidence type="ECO:0000259" key="9">
    <source>
        <dbReference type="Pfam" id="PF19038"/>
    </source>
</evidence>
<evidence type="ECO:0000256" key="3">
    <source>
        <dbReference type="ARBA" id="ARBA00022753"/>
    </source>
</evidence>
<comment type="function">
    <text evidence="4">In complex with CCZ1, is required for multiple vacuole delivery pathways including the cytoplasm to vacuole transport (Cvt), autophagy, pexophagy and endocytosis. The MON1-CCZ1 complex acts at the fusion of vesicles with the vacuole, through its regulation of the SNARE complex during the coordinated priming and docking stages of fusion, and particularly at the stage of tethering/docking.</text>
</comment>
<keyword evidence="11" id="KW-1185">Reference proteome</keyword>
<evidence type="ECO:0000313" key="10">
    <source>
        <dbReference type="EMBL" id="KAF9888216.1"/>
    </source>
</evidence>
<comment type="function">
    <text evidence="5">Required for multiple vacuole delivery pathways including the cytoplasm to vacuole transport (Cvt), autophagy, pexophagy and endocytosis.</text>
</comment>
<dbReference type="Pfam" id="PF19036">
    <property type="entry name" value="Fuz_longin_1"/>
    <property type="match status" value="1"/>
</dbReference>
<feature type="domain" description="FUZ/MON1/HPS1 second Longin" evidence="8">
    <location>
        <begin position="361"/>
        <end position="474"/>
    </location>
</feature>
<dbReference type="GO" id="GO:0035658">
    <property type="term" value="C:Mon1-Ccz1 complex"/>
    <property type="evidence" value="ECO:0007669"/>
    <property type="project" value="TreeGrafter"/>
</dbReference>
<evidence type="ECO:0000259" key="8">
    <source>
        <dbReference type="Pfam" id="PF19037"/>
    </source>
</evidence>
<dbReference type="InterPro" id="IPR004353">
    <property type="entry name" value="Mon1"/>
</dbReference>
<accession>A0AAD4CKI1</accession>
<keyword evidence="5" id="KW-0813">Transport</keyword>
<reference evidence="10" key="1">
    <citation type="journal article" date="2019" name="Beilstein J. Org. Chem.">
        <title>Nanangenines: drimane sesquiterpenoids as the dominant metabolite cohort of a novel Australian fungus, Aspergillus nanangensis.</title>
        <authorList>
            <person name="Lacey H.J."/>
            <person name="Gilchrist C.L.M."/>
            <person name="Crombie A."/>
            <person name="Kalaitzis J.A."/>
            <person name="Vuong D."/>
            <person name="Rutledge P.J."/>
            <person name="Turner P."/>
            <person name="Pitt J.I."/>
            <person name="Lacey E."/>
            <person name="Chooi Y.H."/>
            <person name="Piggott A.M."/>
        </authorList>
    </citation>
    <scope>NUCLEOTIDE SEQUENCE</scope>
    <source>
        <strain evidence="10">MST-FP2251</strain>
    </source>
</reference>
<dbReference type="GO" id="GO:0016192">
    <property type="term" value="P:vesicle-mediated transport"/>
    <property type="evidence" value="ECO:0007669"/>
    <property type="project" value="InterPro"/>
</dbReference>
<comment type="similarity">
    <text evidence="5">Belongs to the MON1/SAND family.</text>
</comment>
<feature type="domain" description="FUZ/MON1/HPS1 third Longin" evidence="9">
    <location>
        <begin position="506"/>
        <end position="602"/>
    </location>
</feature>
<dbReference type="EMBL" id="VCAU01000050">
    <property type="protein sequence ID" value="KAF9888216.1"/>
    <property type="molecule type" value="Genomic_DNA"/>
</dbReference>
<evidence type="ECO:0000256" key="4">
    <source>
        <dbReference type="ARBA" id="ARBA00043892"/>
    </source>
</evidence>
<keyword evidence="5" id="KW-0653">Protein transport</keyword>
<dbReference type="GO" id="GO:0032585">
    <property type="term" value="C:multivesicular body membrane"/>
    <property type="evidence" value="ECO:0007669"/>
    <property type="project" value="UniProtKB-SubCell"/>
</dbReference>
<organism evidence="10 11">
    <name type="scientific">Aspergillus nanangensis</name>
    <dbReference type="NCBI Taxonomy" id="2582783"/>
    <lineage>
        <taxon>Eukaryota</taxon>
        <taxon>Fungi</taxon>
        <taxon>Dikarya</taxon>
        <taxon>Ascomycota</taxon>
        <taxon>Pezizomycotina</taxon>
        <taxon>Eurotiomycetes</taxon>
        <taxon>Eurotiomycetidae</taxon>
        <taxon>Eurotiales</taxon>
        <taxon>Aspergillaceae</taxon>
        <taxon>Aspergillus</taxon>
        <taxon>Aspergillus subgen. Circumdati</taxon>
    </lineage>
</organism>
<dbReference type="PANTHER" id="PTHR13027">
    <property type="entry name" value="SAND PROTEIN-RELATED"/>
    <property type="match status" value="1"/>
</dbReference>
<dbReference type="InterPro" id="IPR043970">
    <property type="entry name" value="FUZ/MON1/HPS1_longin_3"/>
</dbReference>
<dbReference type="AlphaFoldDB" id="A0AAD4CKI1"/>
<evidence type="ECO:0000256" key="6">
    <source>
        <dbReference type="SAM" id="MobiDB-lite"/>
    </source>
</evidence>
<gene>
    <name evidence="10" type="primary">MON1</name>
    <name evidence="10" type="ORF">FE257_009211</name>
</gene>
<evidence type="ECO:0000256" key="2">
    <source>
        <dbReference type="ARBA" id="ARBA00018132"/>
    </source>
</evidence>
<dbReference type="PRINTS" id="PR01546">
    <property type="entry name" value="YEAST73DUF"/>
</dbReference>
<evidence type="ECO:0000256" key="5">
    <source>
        <dbReference type="RuleBase" id="RU367048"/>
    </source>
</evidence>
<evidence type="ECO:0000313" key="11">
    <source>
        <dbReference type="Proteomes" id="UP001194746"/>
    </source>
</evidence>
<dbReference type="GO" id="GO:0000329">
    <property type="term" value="C:fungal-type vacuole membrane"/>
    <property type="evidence" value="ECO:0007669"/>
    <property type="project" value="TreeGrafter"/>
</dbReference>
<dbReference type="GO" id="GO:0006914">
    <property type="term" value="P:autophagy"/>
    <property type="evidence" value="ECO:0007669"/>
    <property type="project" value="UniProtKB-UniRule"/>
</dbReference>
<feature type="compositionally biased region" description="Low complexity" evidence="6">
    <location>
        <begin position="18"/>
        <end position="40"/>
    </location>
</feature>
<dbReference type="Pfam" id="PF19037">
    <property type="entry name" value="Fuz_longin_2"/>
    <property type="match status" value="1"/>
</dbReference>
<keyword evidence="3 5" id="KW-0967">Endosome</keyword>
<name>A0AAD4CKI1_ASPNN</name>
<keyword evidence="5" id="KW-0072">Autophagy</keyword>
<keyword evidence="5" id="KW-0472">Membrane</keyword>